<gene>
    <name evidence="2" type="ORF">FE257_005167</name>
</gene>
<keyword evidence="3" id="KW-1185">Reference proteome</keyword>
<feature type="region of interest" description="Disordered" evidence="1">
    <location>
        <begin position="375"/>
        <end position="396"/>
    </location>
</feature>
<dbReference type="Gene3D" id="3.90.640.10">
    <property type="entry name" value="Actin, Chain A, domain 4"/>
    <property type="match status" value="1"/>
</dbReference>
<evidence type="ECO:0000313" key="3">
    <source>
        <dbReference type="Proteomes" id="UP001194746"/>
    </source>
</evidence>
<dbReference type="Proteomes" id="UP001194746">
    <property type="component" value="Unassembled WGS sequence"/>
</dbReference>
<protein>
    <submittedName>
        <fullName evidence="2">Uncharacterized protein</fullName>
    </submittedName>
</protein>
<evidence type="ECO:0000313" key="2">
    <source>
        <dbReference type="EMBL" id="KAF9882778.1"/>
    </source>
</evidence>
<dbReference type="AlphaFoldDB" id="A0AAD4GNY3"/>
<reference evidence="2" key="1">
    <citation type="journal article" date="2019" name="Beilstein J. Org. Chem.">
        <title>Nanangenines: drimane sesquiterpenoids as the dominant metabolite cohort of a novel Australian fungus, Aspergillus nanangensis.</title>
        <authorList>
            <person name="Lacey H.J."/>
            <person name="Gilchrist C.L.M."/>
            <person name="Crombie A."/>
            <person name="Kalaitzis J.A."/>
            <person name="Vuong D."/>
            <person name="Rutledge P.J."/>
            <person name="Turner P."/>
            <person name="Pitt J.I."/>
            <person name="Lacey E."/>
            <person name="Chooi Y.H."/>
            <person name="Piggott A.M."/>
        </authorList>
    </citation>
    <scope>NUCLEOTIDE SEQUENCE</scope>
    <source>
        <strain evidence="2">MST-FP2251</strain>
    </source>
</reference>
<comment type="caution">
    <text evidence="2">The sequence shown here is derived from an EMBL/GenBank/DDBJ whole genome shotgun (WGS) entry which is preliminary data.</text>
</comment>
<name>A0AAD4GNY3_ASPNN</name>
<proteinExistence type="predicted"/>
<dbReference type="EMBL" id="VCAU01000219">
    <property type="protein sequence ID" value="KAF9882778.1"/>
    <property type="molecule type" value="Genomic_DNA"/>
</dbReference>
<reference evidence="2" key="2">
    <citation type="submission" date="2020-02" db="EMBL/GenBank/DDBJ databases">
        <authorList>
            <person name="Gilchrist C.L.M."/>
            <person name="Chooi Y.-H."/>
        </authorList>
    </citation>
    <scope>NUCLEOTIDE SEQUENCE</scope>
    <source>
        <strain evidence="2">MST-FP2251</strain>
    </source>
</reference>
<sequence length="475" mass="54295">MFRTGGSPRTAAYAHTLKNVTILAQVRPQHHDAYHIHMVQLRKEYWEDRQLGKLYDNQLLPLLGKALKKMGKSLFFKAVDHFQFQENPVLLSSWARVQSYWALIRGSQFLNQAYNAGKQGFDFIASYVRTQEDPTDRLDPADLKADFLDVFVQLKERALQDHNVDITSAIVAVPEFFSMVLRDQLRSAGDEVGIEIPDDLPQRTMASVFHSLTKPGVGLPSMKILTMDLGGYYLDLRALDTRRNTRSGIRDGYLGMDPWRSDHVDELLTDRLVRHSEALQFQLSIGAVKEDLQPRVKQARYLIRNPVNDDDVHITADDFYHHDEYPLDLEGWGHQEFYKAEVMVSWVDVQAVEKSYISTLGGSIRTYLTTLRSQYPPIEEKENTNDHSPLSDEDIDHSRPLDIDKVVLLTAGPDGLLLRQAVQQAIGDDVEIVGGTRREYALAAEGSARLAWGIRRKEDLKRNKKNRIANRRDEL</sequence>
<accession>A0AAD4GNY3</accession>
<dbReference type="Gene3D" id="3.30.420.40">
    <property type="match status" value="2"/>
</dbReference>
<organism evidence="2 3">
    <name type="scientific">Aspergillus nanangensis</name>
    <dbReference type="NCBI Taxonomy" id="2582783"/>
    <lineage>
        <taxon>Eukaryota</taxon>
        <taxon>Fungi</taxon>
        <taxon>Dikarya</taxon>
        <taxon>Ascomycota</taxon>
        <taxon>Pezizomycotina</taxon>
        <taxon>Eurotiomycetes</taxon>
        <taxon>Eurotiomycetidae</taxon>
        <taxon>Eurotiales</taxon>
        <taxon>Aspergillaceae</taxon>
        <taxon>Aspergillus</taxon>
        <taxon>Aspergillus subgen. Circumdati</taxon>
    </lineage>
</organism>
<evidence type="ECO:0000256" key="1">
    <source>
        <dbReference type="SAM" id="MobiDB-lite"/>
    </source>
</evidence>